<feature type="transmembrane region" description="Helical" evidence="1">
    <location>
        <begin position="73"/>
        <end position="94"/>
    </location>
</feature>
<sequence length="133" mass="13331">MSDGTAGAREAGSGFVDRLMGRVKLGGLLSLAAPVLAIVFAGLITSAVLLVTGAPPVETLGVMVDYGVQPRSLALALNLAAGYYLSALAVAIGFRMNLFNIGVDGQYRLAALIAAAVGGAITLPAPLHVAAIL</sequence>
<keyword evidence="1" id="KW-0812">Transmembrane</keyword>
<dbReference type="PANTHER" id="PTHR47089:SF1">
    <property type="entry name" value="GUANOSINE ABC TRANSPORTER PERMEASE PROTEIN NUPP"/>
    <property type="match status" value="1"/>
</dbReference>
<name>A0ABW3DLQ4_9ACTN</name>
<protein>
    <submittedName>
        <fullName evidence="2">ABC transporter permease</fullName>
    </submittedName>
</protein>
<keyword evidence="3" id="KW-1185">Reference proteome</keyword>
<reference evidence="3" key="1">
    <citation type="journal article" date="2019" name="Int. J. Syst. Evol. Microbiol.">
        <title>The Global Catalogue of Microorganisms (GCM) 10K type strain sequencing project: providing services to taxonomists for standard genome sequencing and annotation.</title>
        <authorList>
            <consortium name="The Broad Institute Genomics Platform"/>
            <consortium name="The Broad Institute Genome Sequencing Center for Infectious Disease"/>
            <person name="Wu L."/>
            <person name="Ma J."/>
        </authorList>
    </citation>
    <scope>NUCLEOTIDE SEQUENCE [LARGE SCALE GENOMIC DNA]</scope>
    <source>
        <strain evidence="3">CCUG 62974</strain>
    </source>
</reference>
<organism evidence="2 3">
    <name type="scientific">Streptosporangium algeriense</name>
    <dbReference type="NCBI Taxonomy" id="1682748"/>
    <lineage>
        <taxon>Bacteria</taxon>
        <taxon>Bacillati</taxon>
        <taxon>Actinomycetota</taxon>
        <taxon>Actinomycetes</taxon>
        <taxon>Streptosporangiales</taxon>
        <taxon>Streptosporangiaceae</taxon>
        <taxon>Streptosporangium</taxon>
    </lineage>
</organism>
<comment type="caution">
    <text evidence="2">The sequence shown here is derived from an EMBL/GenBank/DDBJ whole genome shotgun (WGS) entry which is preliminary data.</text>
</comment>
<dbReference type="PANTHER" id="PTHR47089">
    <property type="entry name" value="ABC TRANSPORTER, PERMEASE PROTEIN"/>
    <property type="match status" value="1"/>
</dbReference>
<gene>
    <name evidence="2" type="ORF">ACFQ08_09520</name>
</gene>
<evidence type="ECO:0000313" key="3">
    <source>
        <dbReference type="Proteomes" id="UP001597024"/>
    </source>
</evidence>
<keyword evidence="1" id="KW-1133">Transmembrane helix</keyword>
<dbReference type="Proteomes" id="UP001597024">
    <property type="component" value="Unassembled WGS sequence"/>
</dbReference>
<keyword evidence="1" id="KW-0472">Membrane</keyword>
<proteinExistence type="predicted"/>
<feature type="non-terminal residue" evidence="2">
    <location>
        <position position="133"/>
    </location>
</feature>
<feature type="transmembrane region" description="Helical" evidence="1">
    <location>
        <begin position="28"/>
        <end position="53"/>
    </location>
</feature>
<evidence type="ECO:0000256" key="1">
    <source>
        <dbReference type="SAM" id="Phobius"/>
    </source>
</evidence>
<evidence type="ECO:0000313" key="2">
    <source>
        <dbReference type="EMBL" id="MFD0884785.1"/>
    </source>
</evidence>
<feature type="transmembrane region" description="Helical" evidence="1">
    <location>
        <begin position="106"/>
        <end position="127"/>
    </location>
</feature>
<accession>A0ABW3DLQ4</accession>
<dbReference type="EMBL" id="JBHTHX010000227">
    <property type="protein sequence ID" value="MFD0884785.1"/>
    <property type="molecule type" value="Genomic_DNA"/>
</dbReference>